<reference evidence="3 4" key="1">
    <citation type="submission" date="2007-03" db="EMBL/GenBank/DDBJ databases">
        <authorList>
            <person name="Fulton L."/>
            <person name="Clifton S."/>
            <person name="Fulton B."/>
            <person name="Xu J."/>
            <person name="Minx P."/>
            <person name="Pepin K.H."/>
            <person name="Johnson M."/>
            <person name="Thiruvilangam P."/>
            <person name="Bhonagiri V."/>
            <person name="Nash W.E."/>
            <person name="Mardis E.R."/>
            <person name="Wilson R.K."/>
        </authorList>
    </citation>
    <scope>NUCLEOTIDE SEQUENCE [LARGE SCALE GENOMIC DNA]</scope>
    <source>
        <strain evidence="4">ATCC 8483 / DSM 1896 / JCM 5824 / BCRC 10623 / CCUG 4943 / NCTC 11153</strain>
    </source>
</reference>
<name>A0AAN3A8P3_BACO1</name>
<feature type="transmembrane region" description="Helical" evidence="1">
    <location>
        <begin position="147"/>
        <end position="164"/>
    </location>
</feature>
<dbReference type="Pfam" id="PF01757">
    <property type="entry name" value="Acyl_transf_3"/>
    <property type="match status" value="1"/>
</dbReference>
<gene>
    <name evidence="3" type="ORF">BACOVA_03198</name>
</gene>
<evidence type="ECO:0000313" key="3">
    <source>
        <dbReference type="EMBL" id="EDO11295.1"/>
    </source>
</evidence>
<feature type="domain" description="Acyltransferase 3" evidence="2">
    <location>
        <begin position="32"/>
        <end position="339"/>
    </location>
</feature>
<dbReference type="Proteomes" id="UP000005475">
    <property type="component" value="Unassembled WGS sequence"/>
</dbReference>
<feature type="transmembrane region" description="Helical" evidence="1">
    <location>
        <begin position="291"/>
        <end position="309"/>
    </location>
</feature>
<feature type="transmembrane region" description="Helical" evidence="1">
    <location>
        <begin position="33"/>
        <end position="50"/>
    </location>
</feature>
<feature type="transmembrane region" description="Helical" evidence="1">
    <location>
        <begin position="70"/>
        <end position="89"/>
    </location>
</feature>
<feature type="transmembrane region" description="Helical" evidence="1">
    <location>
        <begin position="171"/>
        <end position="189"/>
    </location>
</feature>
<organism evidence="3 4">
    <name type="scientific">Bacteroides ovatus (strain ATCC 8483 / DSM 1896 / JCM 5824 / BCRC 10623 / CCUG 4943 / NCTC 11153)</name>
    <dbReference type="NCBI Taxonomy" id="411476"/>
    <lineage>
        <taxon>Bacteria</taxon>
        <taxon>Pseudomonadati</taxon>
        <taxon>Bacteroidota</taxon>
        <taxon>Bacteroidia</taxon>
        <taxon>Bacteroidales</taxon>
        <taxon>Bacteroidaceae</taxon>
        <taxon>Bacteroides</taxon>
    </lineage>
</organism>
<feature type="transmembrane region" description="Helical" evidence="1">
    <location>
        <begin position="195"/>
        <end position="215"/>
    </location>
</feature>
<sequence>MFLFLFRFIKYLCAEKEKLKEIMEGNQSRRIDFVDLTKGVCIILVVMAHVGGAFEQLDTNSMLSCFRMPLYFFISGVFFKSYEGLFGFILRKINKLIIPFLFFYLSAFLMKYIVWKIAPRVFQLPVSWNELLVVFHGHDLIKFNPPIWFLLALFNCNILFYLIHFLREKHLLVMFAVTILIGCAGFYLGKLQIELPLYIDVSMTALPFYVAGFWIRRYNFFLYPSHRFDKLIPVFVVLALVVMYFTATTLGMRTNNYTGNIFQVYIAAFAGIFMIMLLCKKVKKIKVVSYLGRYSIITLSIHGPILHFLGPLVSRYIHNSWAQASALLLITLSICLLLTPVFLKVIPQMVAQKDLLKVKQDHTKKTVYEDKQ</sequence>
<keyword evidence="3" id="KW-0808">Transferase</keyword>
<keyword evidence="1" id="KW-1133">Transmembrane helix</keyword>
<feature type="transmembrane region" description="Helical" evidence="1">
    <location>
        <begin position="321"/>
        <end position="343"/>
    </location>
</feature>
<dbReference type="EMBL" id="AAXF02000050">
    <property type="protein sequence ID" value="EDO11295.1"/>
    <property type="molecule type" value="Genomic_DNA"/>
</dbReference>
<comment type="caution">
    <text evidence="3">The sequence shown here is derived from an EMBL/GenBank/DDBJ whole genome shotgun (WGS) entry which is preliminary data.</text>
</comment>
<keyword evidence="3" id="KW-0012">Acyltransferase</keyword>
<feature type="transmembrane region" description="Helical" evidence="1">
    <location>
        <begin position="262"/>
        <end position="279"/>
    </location>
</feature>
<keyword evidence="1" id="KW-0472">Membrane</keyword>
<proteinExistence type="predicted"/>
<feature type="transmembrane region" description="Helical" evidence="1">
    <location>
        <begin position="96"/>
        <end position="115"/>
    </location>
</feature>
<dbReference type="PANTHER" id="PTHR37312">
    <property type="entry name" value="MEMBRANE-BOUND ACYLTRANSFERASE YKRP-RELATED"/>
    <property type="match status" value="1"/>
</dbReference>
<reference evidence="4" key="2">
    <citation type="submission" date="2007-04" db="EMBL/GenBank/DDBJ databases">
        <title>Draft genome sequence of Bacteroides ovatus (ATCC 8483).</title>
        <authorList>
            <person name="Sudarsanam P."/>
            <person name="Ley R."/>
            <person name="Guruge J."/>
            <person name="Turnbaugh P.J."/>
            <person name="Mahowald M."/>
            <person name="Liep D."/>
            <person name="Gordon J."/>
        </authorList>
    </citation>
    <scope>NUCLEOTIDE SEQUENCE [LARGE SCALE GENOMIC DNA]</scope>
    <source>
        <strain evidence="4">ATCC 8483 / DSM 1896 / JCM 5824 / BCRC 10623 / CCUG 4943 / NCTC 11153</strain>
    </source>
</reference>
<evidence type="ECO:0000259" key="2">
    <source>
        <dbReference type="Pfam" id="PF01757"/>
    </source>
</evidence>
<accession>A0AAN3A8P3</accession>
<protein>
    <submittedName>
        <fullName evidence="3">Acyltransferase</fullName>
    </submittedName>
</protein>
<keyword evidence="1" id="KW-0812">Transmembrane</keyword>
<feature type="transmembrane region" description="Helical" evidence="1">
    <location>
        <begin position="231"/>
        <end position="250"/>
    </location>
</feature>
<evidence type="ECO:0000256" key="1">
    <source>
        <dbReference type="SAM" id="Phobius"/>
    </source>
</evidence>
<dbReference type="PANTHER" id="PTHR37312:SF1">
    <property type="entry name" value="MEMBRANE-BOUND ACYLTRANSFERASE YKRP-RELATED"/>
    <property type="match status" value="1"/>
</dbReference>
<evidence type="ECO:0000313" key="4">
    <source>
        <dbReference type="Proteomes" id="UP000005475"/>
    </source>
</evidence>
<dbReference type="GO" id="GO:0016747">
    <property type="term" value="F:acyltransferase activity, transferring groups other than amino-acyl groups"/>
    <property type="evidence" value="ECO:0007669"/>
    <property type="project" value="InterPro"/>
</dbReference>
<dbReference type="InterPro" id="IPR052734">
    <property type="entry name" value="Nod_factor_acetyltransferase"/>
</dbReference>
<dbReference type="InterPro" id="IPR002656">
    <property type="entry name" value="Acyl_transf_3_dom"/>
</dbReference>
<dbReference type="AlphaFoldDB" id="A0AAN3A8P3"/>